<gene>
    <name evidence="1" type="ORF">BDQ12DRAFT_728498</name>
</gene>
<sequence length="119" mass="12902">MVLSCIIPISASPLRGLLDPDHVFLGVASDQATNTNTLVRICVTRECKKILIAPPTYGMHSLCAQVNNMAAVTVSPKFSGDTGERGEKARFSLHVDEVRVSSHFYLSPSHNPNYPASFS</sequence>
<evidence type="ECO:0000313" key="1">
    <source>
        <dbReference type="EMBL" id="TFK32649.1"/>
    </source>
</evidence>
<evidence type="ECO:0000313" key="2">
    <source>
        <dbReference type="Proteomes" id="UP000308652"/>
    </source>
</evidence>
<dbReference type="STRING" id="68775.A0A5C3LHS3"/>
<organism evidence="1 2">
    <name type="scientific">Crucibulum laeve</name>
    <dbReference type="NCBI Taxonomy" id="68775"/>
    <lineage>
        <taxon>Eukaryota</taxon>
        <taxon>Fungi</taxon>
        <taxon>Dikarya</taxon>
        <taxon>Basidiomycota</taxon>
        <taxon>Agaricomycotina</taxon>
        <taxon>Agaricomycetes</taxon>
        <taxon>Agaricomycetidae</taxon>
        <taxon>Agaricales</taxon>
        <taxon>Agaricineae</taxon>
        <taxon>Nidulariaceae</taxon>
        <taxon>Crucibulum</taxon>
    </lineage>
</organism>
<dbReference type="Gene3D" id="3.40.640.10">
    <property type="entry name" value="Type I PLP-dependent aspartate aminotransferase-like (Major domain)"/>
    <property type="match status" value="1"/>
</dbReference>
<name>A0A5C3LHS3_9AGAR</name>
<accession>A0A5C3LHS3</accession>
<dbReference type="AlphaFoldDB" id="A0A5C3LHS3"/>
<dbReference type="Proteomes" id="UP000308652">
    <property type="component" value="Unassembled WGS sequence"/>
</dbReference>
<reference evidence="1 2" key="1">
    <citation type="journal article" date="2019" name="Nat. Ecol. Evol.">
        <title>Megaphylogeny resolves global patterns of mushroom evolution.</title>
        <authorList>
            <person name="Varga T."/>
            <person name="Krizsan K."/>
            <person name="Foldi C."/>
            <person name="Dima B."/>
            <person name="Sanchez-Garcia M."/>
            <person name="Sanchez-Ramirez S."/>
            <person name="Szollosi G.J."/>
            <person name="Szarkandi J.G."/>
            <person name="Papp V."/>
            <person name="Albert L."/>
            <person name="Andreopoulos W."/>
            <person name="Angelini C."/>
            <person name="Antonin V."/>
            <person name="Barry K.W."/>
            <person name="Bougher N.L."/>
            <person name="Buchanan P."/>
            <person name="Buyck B."/>
            <person name="Bense V."/>
            <person name="Catcheside P."/>
            <person name="Chovatia M."/>
            <person name="Cooper J."/>
            <person name="Damon W."/>
            <person name="Desjardin D."/>
            <person name="Finy P."/>
            <person name="Geml J."/>
            <person name="Haridas S."/>
            <person name="Hughes K."/>
            <person name="Justo A."/>
            <person name="Karasinski D."/>
            <person name="Kautmanova I."/>
            <person name="Kiss B."/>
            <person name="Kocsube S."/>
            <person name="Kotiranta H."/>
            <person name="LaButti K.M."/>
            <person name="Lechner B.E."/>
            <person name="Liimatainen K."/>
            <person name="Lipzen A."/>
            <person name="Lukacs Z."/>
            <person name="Mihaltcheva S."/>
            <person name="Morgado L.N."/>
            <person name="Niskanen T."/>
            <person name="Noordeloos M.E."/>
            <person name="Ohm R.A."/>
            <person name="Ortiz-Santana B."/>
            <person name="Ovrebo C."/>
            <person name="Racz N."/>
            <person name="Riley R."/>
            <person name="Savchenko A."/>
            <person name="Shiryaev A."/>
            <person name="Soop K."/>
            <person name="Spirin V."/>
            <person name="Szebenyi C."/>
            <person name="Tomsovsky M."/>
            <person name="Tulloss R.E."/>
            <person name="Uehling J."/>
            <person name="Grigoriev I.V."/>
            <person name="Vagvolgyi C."/>
            <person name="Papp T."/>
            <person name="Martin F.M."/>
            <person name="Miettinen O."/>
            <person name="Hibbett D.S."/>
            <person name="Nagy L.G."/>
        </authorList>
    </citation>
    <scope>NUCLEOTIDE SEQUENCE [LARGE SCALE GENOMIC DNA]</scope>
    <source>
        <strain evidence="1 2">CBS 166.37</strain>
    </source>
</reference>
<dbReference type="EMBL" id="ML213668">
    <property type="protein sequence ID" value="TFK32649.1"/>
    <property type="molecule type" value="Genomic_DNA"/>
</dbReference>
<dbReference type="OrthoDB" id="2015537at2759"/>
<evidence type="ECO:0008006" key="3">
    <source>
        <dbReference type="Google" id="ProtNLM"/>
    </source>
</evidence>
<keyword evidence="2" id="KW-1185">Reference proteome</keyword>
<proteinExistence type="predicted"/>
<protein>
    <recommendedName>
        <fullName evidence="3">Aminotransferase class I/classII domain-containing protein</fullName>
    </recommendedName>
</protein>
<dbReference type="InterPro" id="IPR015421">
    <property type="entry name" value="PyrdxlP-dep_Trfase_major"/>
</dbReference>